<dbReference type="AlphaFoldDB" id="A0A382Q3J8"/>
<protein>
    <submittedName>
        <fullName evidence="2">Uncharacterized protein</fullName>
    </submittedName>
</protein>
<name>A0A382Q3J8_9ZZZZ</name>
<feature type="compositionally biased region" description="Low complexity" evidence="1">
    <location>
        <begin position="20"/>
        <end position="33"/>
    </location>
</feature>
<sequence>MLSHLRCKSHSVHGDEAYSTTTITKQAQAKATAEPTRTY</sequence>
<proteinExistence type="predicted"/>
<dbReference type="EMBL" id="UINC01111384">
    <property type="protein sequence ID" value="SVC79560.1"/>
    <property type="molecule type" value="Genomic_DNA"/>
</dbReference>
<gene>
    <name evidence="2" type="ORF">METZ01_LOCUS332414</name>
</gene>
<reference evidence="2" key="1">
    <citation type="submission" date="2018-05" db="EMBL/GenBank/DDBJ databases">
        <authorList>
            <person name="Lanie J.A."/>
            <person name="Ng W.-L."/>
            <person name="Kazmierczak K.M."/>
            <person name="Andrzejewski T.M."/>
            <person name="Davidsen T.M."/>
            <person name="Wayne K.J."/>
            <person name="Tettelin H."/>
            <person name="Glass J.I."/>
            <person name="Rusch D."/>
            <person name="Podicherti R."/>
            <person name="Tsui H.-C.T."/>
            <person name="Winkler M.E."/>
        </authorList>
    </citation>
    <scope>NUCLEOTIDE SEQUENCE</scope>
</reference>
<organism evidence="2">
    <name type="scientific">marine metagenome</name>
    <dbReference type="NCBI Taxonomy" id="408172"/>
    <lineage>
        <taxon>unclassified sequences</taxon>
        <taxon>metagenomes</taxon>
        <taxon>ecological metagenomes</taxon>
    </lineage>
</organism>
<accession>A0A382Q3J8</accession>
<feature type="compositionally biased region" description="Basic residues" evidence="1">
    <location>
        <begin position="1"/>
        <end position="11"/>
    </location>
</feature>
<evidence type="ECO:0000256" key="1">
    <source>
        <dbReference type="SAM" id="MobiDB-lite"/>
    </source>
</evidence>
<evidence type="ECO:0000313" key="2">
    <source>
        <dbReference type="EMBL" id="SVC79560.1"/>
    </source>
</evidence>
<feature type="region of interest" description="Disordered" evidence="1">
    <location>
        <begin position="1"/>
        <end position="39"/>
    </location>
</feature>